<organism evidence="1">
    <name type="scientific">marine metagenome</name>
    <dbReference type="NCBI Taxonomy" id="408172"/>
    <lineage>
        <taxon>unclassified sequences</taxon>
        <taxon>metagenomes</taxon>
        <taxon>ecological metagenomes</taxon>
    </lineage>
</organism>
<gene>
    <name evidence="1" type="ORF">METZ01_LOCUS323298</name>
</gene>
<evidence type="ECO:0000313" key="1">
    <source>
        <dbReference type="EMBL" id="SVC70444.1"/>
    </source>
</evidence>
<accession>A0A382PAK9</accession>
<dbReference type="EMBL" id="UINC01106056">
    <property type="protein sequence ID" value="SVC70444.1"/>
    <property type="molecule type" value="Genomic_DNA"/>
</dbReference>
<sequence length="231" mass="25048">MAGTRTSNIFRGAAAVLELATVLAPSSTWAQDVEMLAEHYGTRLPAAYYDEIRRNPQAYRPLRGWRPTLHLDNATFGRRGDPLKDTRIQAGSQGPVTGTFKFPLLLGLYSDTPVVPTATVGSRTGVPLTREVVQDEFFDGPNSRFATIPEFYSELSGGRVTLVGEVSNWVQTTLTEAEVVGASNGLSPTDQVGEFIVELLTAVDDGDTDWGWYDNDGLDGIPNSGDDDGYV</sequence>
<protein>
    <submittedName>
        <fullName evidence="1">Uncharacterized protein</fullName>
    </submittedName>
</protein>
<name>A0A382PAK9_9ZZZZ</name>
<proteinExistence type="predicted"/>
<reference evidence="1" key="1">
    <citation type="submission" date="2018-05" db="EMBL/GenBank/DDBJ databases">
        <authorList>
            <person name="Lanie J.A."/>
            <person name="Ng W.-L."/>
            <person name="Kazmierczak K.M."/>
            <person name="Andrzejewski T.M."/>
            <person name="Davidsen T.M."/>
            <person name="Wayne K.J."/>
            <person name="Tettelin H."/>
            <person name="Glass J.I."/>
            <person name="Rusch D."/>
            <person name="Podicherti R."/>
            <person name="Tsui H.-C.T."/>
            <person name="Winkler M.E."/>
        </authorList>
    </citation>
    <scope>NUCLEOTIDE SEQUENCE</scope>
</reference>
<dbReference type="AlphaFoldDB" id="A0A382PAK9"/>
<feature type="non-terminal residue" evidence="1">
    <location>
        <position position="231"/>
    </location>
</feature>